<organism evidence="5">
    <name type="scientific">Echinostoma caproni</name>
    <dbReference type="NCBI Taxonomy" id="27848"/>
    <lineage>
        <taxon>Eukaryota</taxon>
        <taxon>Metazoa</taxon>
        <taxon>Spiralia</taxon>
        <taxon>Lophotrochozoa</taxon>
        <taxon>Platyhelminthes</taxon>
        <taxon>Trematoda</taxon>
        <taxon>Digenea</taxon>
        <taxon>Plagiorchiida</taxon>
        <taxon>Echinostomata</taxon>
        <taxon>Echinostomatoidea</taxon>
        <taxon>Echinostomatidae</taxon>
        <taxon>Echinostoma</taxon>
    </lineage>
</organism>
<feature type="region of interest" description="Disordered" evidence="1">
    <location>
        <begin position="239"/>
        <end position="269"/>
    </location>
</feature>
<dbReference type="OrthoDB" id="10027693at2759"/>
<evidence type="ECO:0000313" key="4">
    <source>
        <dbReference type="Proteomes" id="UP000272942"/>
    </source>
</evidence>
<protein>
    <submittedName>
        <fullName evidence="5">Claudin</fullName>
    </submittedName>
</protein>
<dbReference type="EMBL" id="UZAN01063644">
    <property type="protein sequence ID" value="VDP93545.1"/>
    <property type="molecule type" value="Genomic_DNA"/>
</dbReference>
<keyword evidence="4" id="KW-1185">Reference proteome</keyword>
<dbReference type="WBParaSite" id="ECPE_0001631701-mRNA-1">
    <property type="protein sequence ID" value="ECPE_0001631701-mRNA-1"/>
    <property type="gene ID" value="ECPE_0001631701"/>
</dbReference>
<dbReference type="AlphaFoldDB" id="A0A183BAN9"/>
<name>A0A183BAN9_9TREM</name>
<proteinExistence type="predicted"/>
<feature type="region of interest" description="Disordered" evidence="1">
    <location>
        <begin position="313"/>
        <end position="381"/>
    </location>
</feature>
<keyword evidence="2" id="KW-0472">Membrane</keyword>
<sequence>MRIHTNLLNRSVSMSGKKNDMETVRPVSVPSYRLAAMRTGICVTGFIGTYFCLQQRISRTNPQVTLVIRRLAGTLSLVSCILCLVASIFSGQKGSLIATYGTECVPSNPRLATVTVSNDTDPQSTEDPQSGFEQQCCVDGADRVLGPLCQCFNVRNQLMWSYRGITCRYLFSSVKDYLILQSALMAVGTGVCLWFWVVLIEQFQPVPDVGSSSCSELQTAKKYSLSSVKNSIGETTTTSYDGKRFSSETPSDSKPRGPNHAPTIVVDSTGQPSTTYTTILSSPLTKTIPVTCCTESVIRDSKLNRSTRCVTGSRLLDSPSESEMSRHSRQSFSQQSAPVPNGLQIKPVPAITKDASGWTQSGSTFDRRGSDSSRIPCEIQK</sequence>
<evidence type="ECO:0000256" key="1">
    <source>
        <dbReference type="SAM" id="MobiDB-lite"/>
    </source>
</evidence>
<evidence type="ECO:0000256" key="2">
    <source>
        <dbReference type="SAM" id="Phobius"/>
    </source>
</evidence>
<feature type="transmembrane region" description="Helical" evidence="2">
    <location>
        <begin position="74"/>
        <end position="91"/>
    </location>
</feature>
<gene>
    <name evidence="3" type="ORF">ECPE_LOCUS16273</name>
</gene>
<accession>A0A183BAN9</accession>
<feature type="transmembrane region" description="Helical" evidence="2">
    <location>
        <begin position="35"/>
        <end position="53"/>
    </location>
</feature>
<reference evidence="5" key="1">
    <citation type="submission" date="2016-06" db="UniProtKB">
        <authorList>
            <consortium name="WormBaseParasite"/>
        </authorList>
    </citation>
    <scope>IDENTIFICATION</scope>
</reference>
<evidence type="ECO:0000313" key="5">
    <source>
        <dbReference type="WBParaSite" id="ECPE_0001631701-mRNA-1"/>
    </source>
</evidence>
<feature type="compositionally biased region" description="Basic and acidic residues" evidence="1">
    <location>
        <begin position="241"/>
        <end position="255"/>
    </location>
</feature>
<evidence type="ECO:0000313" key="3">
    <source>
        <dbReference type="EMBL" id="VDP93545.1"/>
    </source>
</evidence>
<reference evidence="3 4" key="2">
    <citation type="submission" date="2018-11" db="EMBL/GenBank/DDBJ databases">
        <authorList>
            <consortium name="Pathogen Informatics"/>
        </authorList>
    </citation>
    <scope>NUCLEOTIDE SEQUENCE [LARGE SCALE GENOMIC DNA]</scope>
    <source>
        <strain evidence="3 4">Egypt</strain>
    </source>
</reference>
<keyword evidence="2" id="KW-1133">Transmembrane helix</keyword>
<dbReference type="Proteomes" id="UP000272942">
    <property type="component" value="Unassembled WGS sequence"/>
</dbReference>
<keyword evidence="2" id="KW-0812">Transmembrane</keyword>
<feature type="transmembrane region" description="Helical" evidence="2">
    <location>
        <begin position="178"/>
        <end position="199"/>
    </location>
</feature>